<comment type="catalytic activity">
    <reaction evidence="1">
        <text>2 a mycocerosyl-[mycocerosic acid synthase] + a phthiocerol = a dimycocerosyl phthiocerol + 2 holo-[mycocerosic acid synthase].</text>
        <dbReference type="EC" id="2.3.1.282"/>
    </reaction>
</comment>
<name>A0ABZ2KJV4_9BACT</name>
<evidence type="ECO:0000256" key="12">
    <source>
        <dbReference type="SAM" id="MobiDB-lite"/>
    </source>
</evidence>
<evidence type="ECO:0000256" key="3">
    <source>
        <dbReference type="ARBA" id="ARBA00001907"/>
    </source>
</evidence>
<feature type="domain" description="Phthiocerol/phthiodiolone dimycocerosyl transferase C-terminal" evidence="13">
    <location>
        <begin position="206"/>
        <end position="400"/>
    </location>
</feature>
<dbReference type="RefSeq" id="WP_394849584.1">
    <property type="nucleotide sequence ID" value="NZ_CP089982.1"/>
</dbReference>
<dbReference type="PANTHER" id="PTHR28037">
    <property type="entry name" value="ALCOHOL O-ACETYLTRANSFERASE 1-RELATED"/>
    <property type="match status" value="1"/>
</dbReference>
<comment type="catalytic activity">
    <reaction evidence="2">
        <text>2 a mycocerosyl-[mycocerosic acid synthase] + a phenolphthiocerol = a dimycocerosyl phenolphthiocerol + 2 holo-[mycocerosic acid synthase].</text>
        <dbReference type="EC" id="2.3.1.282"/>
    </reaction>
</comment>
<sequence>MPASTQPARRTLSPSEAVYIRLRTFIVYSVCVDGDIDLSAMRRAFVALREAHPLLGCTLKQNGEEAYFESDDIGQPTVLVSEREPDPLALPGLELDQARALSGLEIVRRGHRARVDLHVHHSMADAAHGLTLLEELWARYTDCVTNGDTALDVVEVQPLPASYEELLAARGVRKGERTGLEWLAPPSPATPSPAAPKPEPIRHELSMTRGRMRLTNETTAALEQAARANGTTLDALASAAILAAAASFHPAAATRSDASPTPLPFILAMNVRPHLTPPAKPADGTTMMGLSTHLALFGPRTSLLDVARGIDQRRNAELSEGLIQQAVLHESFTKTPEKVTPPTEVVAVFSTNWGMIPDVRVPDGLVATDFVGMLFPPARTHAGVPMFLLTTFQGQLSMQAMFTAARPGLPTTQQILDAVKSQIDGLLRNNEVAR</sequence>
<evidence type="ECO:0000256" key="1">
    <source>
        <dbReference type="ARBA" id="ARBA00000026"/>
    </source>
</evidence>
<evidence type="ECO:0000256" key="10">
    <source>
        <dbReference type="ARBA" id="ARBA00032317"/>
    </source>
</evidence>
<evidence type="ECO:0000256" key="4">
    <source>
        <dbReference type="ARBA" id="ARBA00006558"/>
    </source>
</evidence>
<keyword evidence="15" id="KW-1185">Reference proteome</keyword>
<proteinExistence type="inferred from homology"/>
<dbReference type="SUPFAM" id="SSF52777">
    <property type="entry name" value="CoA-dependent acyltransferases"/>
    <property type="match status" value="2"/>
</dbReference>
<evidence type="ECO:0000256" key="5">
    <source>
        <dbReference type="ARBA" id="ARBA00012866"/>
    </source>
</evidence>
<comment type="catalytic activity">
    <reaction evidence="3">
        <text>2 a mycocerosyl-[mycocerosic acid synthase] + a phthiodiolone = a dimycocerosyl phthiodiolone + 2 holo-[mycocerosic acid synthase].</text>
        <dbReference type="EC" id="2.3.1.282"/>
    </reaction>
</comment>
<reference evidence="14 15" key="1">
    <citation type="submission" date="2021-12" db="EMBL/GenBank/DDBJ databases">
        <title>Discovery of the Pendulisporaceae a myxobacterial family with distinct sporulation behavior and unique specialized metabolism.</title>
        <authorList>
            <person name="Garcia R."/>
            <person name="Popoff A."/>
            <person name="Bader C.D."/>
            <person name="Loehr J."/>
            <person name="Walesch S."/>
            <person name="Walt C."/>
            <person name="Boldt J."/>
            <person name="Bunk B."/>
            <person name="Haeckl F.J.F.P.J."/>
            <person name="Gunesch A.P."/>
            <person name="Birkelbach J."/>
            <person name="Nuebel U."/>
            <person name="Pietschmann T."/>
            <person name="Bach T."/>
            <person name="Mueller R."/>
        </authorList>
    </citation>
    <scope>NUCLEOTIDE SEQUENCE [LARGE SCALE GENOMIC DNA]</scope>
    <source>
        <strain evidence="14 15">MSr12523</strain>
    </source>
</reference>
<accession>A0ABZ2KJV4</accession>
<dbReference type="Gene3D" id="3.30.559.10">
    <property type="entry name" value="Chloramphenicol acetyltransferase-like domain"/>
    <property type="match status" value="1"/>
</dbReference>
<dbReference type="InterPro" id="IPR031641">
    <property type="entry name" value="PapA_C"/>
</dbReference>
<keyword evidence="7" id="KW-0808">Transferase</keyword>
<feature type="compositionally biased region" description="Pro residues" evidence="12">
    <location>
        <begin position="185"/>
        <end position="198"/>
    </location>
</feature>
<dbReference type="InterPro" id="IPR023213">
    <property type="entry name" value="CAT-like_dom_sf"/>
</dbReference>
<evidence type="ECO:0000313" key="15">
    <source>
        <dbReference type="Proteomes" id="UP001379533"/>
    </source>
</evidence>
<feature type="region of interest" description="Disordered" evidence="12">
    <location>
        <begin position="180"/>
        <end position="199"/>
    </location>
</feature>
<evidence type="ECO:0000256" key="9">
    <source>
        <dbReference type="ARBA" id="ARBA00030465"/>
    </source>
</evidence>
<dbReference type="InterPro" id="IPR052058">
    <property type="entry name" value="Alcohol_O-acetyltransferase"/>
</dbReference>
<evidence type="ECO:0000256" key="2">
    <source>
        <dbReference type="ARBA" id="ARBA00000625"/>
    </source>
</evidence>
<dbReference type="EC" id="2.3.1.282" evidence="5"/>
<evidence type="ECO:0000313" key="14">
    <source>
        <dbReference type="EMBL" id="WXA98956.1"/>
    </source>
</evidence>
<evidence type="ECO:0000256" key="11">
    <source>
        <dbReference type="ARBA" id="ARBA00033407"/>
    </source>
</evidence>
<evidence type="ECO:0000256" key="6">
    <source>
        <dbReference type="ARBA" id="ARBA00013449"/>
    </source>
</evidence>
<evidence type="ECO:0000256" key="7">
    <source>
        <dbReference type="ARBA" id="ARBA00022679"/>
    </source>
</evidence>
<dbReference type="Proteomes" id="UP001379533">
    <property type="component" value="Chromosome"/>
</dbReference>
<dbReference type="EMBL" id="CP089982">
    <property type="protein sequence ID" value="WXA98956.1"/>
    <property type="molecule type" value="Genomic_DNA"/>
</dbReference>
<keyword evidence="8" id="KW-0012">Acyltransferase</keyword>
<gene>
    <name evidence="14" type="ORF">LZC95_19305</name>
</gene>
<evidence type="ECO:0000256" key="8">
    <source>
        <dbReference type="ARBA" id="ARBA00023315"/>
    </source>
</evidence>
<dbReference type="Gene3D" id="3.30.559.30">
    <property type="entry name" value="Nonribosomal peptide synthetase, condensation domain"/>
    <property type="match status" value="1"/>
</dbReference>
<protein>
    <recommendedName>
        <fullName evidence="6">Phthiocerol/phthiodiolone dimycocerosyl transferase</fullName>
        <ecNumber evidence="5">2.3.1.282</ecNumber>
    </recommendedName>
    <alternativeName>
        <fullName evidence="11">Acyltransferase PapA5</fullName>
    </alternativeName>
    <alternativeName>
        <fullName evidence="9">Phthiocerol/phthiodiolone O-acyltransferase</fullName>
    </alternativeName>
    <alternativeName>
        <fullName evidence="10">Polyketide synthase-associated protein A5</fullName>
    </alternativeName>
</protein>
<organism evidence="14 15">
    <name type="scientific">Pendulispora brunnea</name>
    <dbReference type="NCBI Taxonomy" id="2905690"/>
    <lineage>
        <taxon>Bacteria</taxon>
        <taxon>Pseudomonadati</taxon>
        <taxon>Myxococcota</taxon>
        <taxon>Myxococcia</taxon>
        <taxon>Myxococcales</taxon>
        <taxon>Sorangiineae</taxon>
        <taxon>Pendulisporaceae</taxon>
        <taxon>Pendulispora</taxon>
    </lineage>
</organism>
<evidence type="ECO:0000259" key="13">
    <source>
        <dbReference type="Pfam" id="PF16911"/>
    </source>
</evidence>
<dbReference type="Pfam" id="PF16911">
    <property type="entry name" value="PapA_C"/>
    <property type="match status" value="1"/>
</dbReference>
<dbReference type="PANTHER" id="PTHR28037:SF1">
    <property type="entry name" value="ALCOHOL O-ACETYLTRANSFERASE 1-RELATED"/>
    <property type="match status" value="1"/>
</dbReference>
<comment type="similarity">
    <text evidence="4">Belongs to the acyltransferase PapA5 family.</text>
</comment>